<dbReference type="AlphaFoldDB" id="A0A7I7QR50"/>
<dbReference type="Pfam" id="PF01361">
    <property type="entry name" value="Tautomerase"/>
    <property type="match status" value="1"/>
</dbReference>
<organism evidence="3 4">
    <name type="scientific">Mycolicibacterium sediminis</name>
    <dbReference type="NCBI Taxonomy" id="1286180"/>
    <lineage>
        <taxon>Bacteria</taxon>
        <taxon>Bacillati</taxon>
        <taxon>Actinomycetota</taxon>
        <taxon>Actinomycetes</taxon>
        <taxon>Mycobacteriales</taxon>
        <taxon>Mycobacteriaceae</taxon>
        <taxon>Mycolicibacterium</taxon>
    </lineage>
</organism>
<proteinExistence type="predicted"/>
<evidence type="ECO:0000256" key="1">
    <source>
        <dbReference type="ARBA" id="ARBA00023235"/>
    </source>
</evidence>
<dbReference type="EMBL" id="AP022588">
    <property type="protein sequence ID" value="BBY28794.1"/>
    <property type="molecule type" value="Genomic_DNA"/>
</dbReference>
<dbReference type="InterPro" id="IPR004370">
    <property type="entry name" value="4-OT-like_dom"/>
</dbReference>
<name>A0A7I7QR50_9MYCO</name>
<dbReference type="InterPro" id="IPR014347">
    <property type="entry name" value="Tautomerase/MIF_sf"/>
</dbReference>
<gene>
    <name evidence="3" type="ORF">MSEDJ_28900</name>
</gene>
<protein>
    <recommendedName>
        <fullName evidence="2">4-oxalocrotonate tautomerase-like domain-containing protein</fullName>
    </recommendedName>
</protein>
<evidence type="ECO:0000259" key="2">
    <source>
        <dbReference type="Pfam" id="PF01361"/>
    </source>
</evidence>
<evidence type="ECO:0000313" key="3">
    <source>
        <dbReference type="EMBL" id="BBY28794.1"/>
    </source>
</evidence>
<dbReference type="KEGG" id="msei:MSEDJ_28900"/>
<reference evidence="3 4" key="1">
    <citation type="journal article" date="2019" name="Emerg. Microbes Infect.">
        <title>Comprehensive subspecies identification of 175 nontuberculous mycobacteria species based on 7547 genomic profiles.</title>
        <authorList>
            <person name="Matsumoto Y."/>
            <person name="Kinjo T."/>
            <person name="Motooka D."/>
            <person name="Nabeya D."/>
            <person name="Jung N."/>
            <person name="Uechi K."/>
            <person name="Horii T."/>
            <person name="Iida T."/>
            <person name="Fujita J."/>
            <person name="Nakamura S."/>
        </authorList>
    </citation>
    <scope>NUCLEOTIDE SEQUENCE [LARGE SCALE GENOMIC DNA]</scope>
    <source>
        <strain evidence="3 4">JCM 17899</strain>
    </source>
</reference>
<dbReference type="SUPFAM" id="SSF55331">
    <property type="entry name" value="Tautomerase/MIF"/>
    <property type="match status" value="1"/>
</dbReference>
<dbReference type="Gene3D" id="3.30.429.10">
    <property type="entry name" value="Macrophage Migration Inhibitory Factor"/>
    <property type="match status" value="1"/>
</dbReference>
<keyword evidence="4" id="KW-1185">Reference proteome</keyword>
<dbReference type="GO" id="GO:0016853">
    <property type="term" value="F:isomerase activity"/>
    <property type="evidence" value="ECO:0007669"/>
    <property type="project" value="UniProtKB-KW"/>
</dbReference>
<dbReference type="Proteomes" id="UP000467193">
    <property type="component" value="Chromosome"/>
</dbReference>
<feature type="domain" description="4-oxalocrotonate tautomerase-like" evidence="2">
    <location>
        <begin position="12"/>
        <end position="65"/>
    </location>
</feature>
<keyword evidence="1" id="KW-0413">Isomerase</keyword>
<sequence>MTAARFEGDPMPFITVEILPGRTIDQRQDFAAAVTAAAVTHLATQPDRVRIRFTEISEDDLARGGFLLSRTPGRELP</sequence>
<evidence type="ECO:0000313" key="4">
    <source>
        <dbReference type="Proteomes" id="UP000467193"/>
    </source>
</evidence>
<accession>A0A7I7QR50</accession>